<dbReference type="PROSITE" id="PS00108">
    <property type="entry name" value="PROTEIN_KINASE_ST"/>
    <property type="match status" value="1"/>
</dbReference>
<dbReference type="AlphaFoldDB" id="A0A7N0TPH9"/>
<feature type="domain" description="Protein kinase" evidence="8">
    <location>
        <begin position="407"/>
        <end position="709"/>
    </location>
</feature>
<dbReference type="FunFam" id="3.30.200.20:FF:000216">
    <property type="entry name" value="Putative serine/threonine-protein kinase dyrk2"/>
    <property type="match status" value="1"/>
</dbReference>
<keyword evidence="10" id="KW-1185">Reference proteome</keyword>
<evidence type="ECO:0000256" key="1">
    <source>
        <dbReference type="ARBA" id="ARBA00022527"/>
    </source>
</evidence>
<keyword evidence="6" id="KW-0067">ATP-binding</keyword>
<keyword evidence="5" id="KW-0418">Kinase</keyword>
<dbReference type="PANTHER" id="PTHR24058">
    <property type="entry name" value="DUAL SPECIFICITY PROTEIN KINASE"/>
    <property type="match status" value="1"/>
</dbReference>
<sequence>MAVSEVALVLELLRKNGLTEAESALRLDLKEKNELDVLEFERFLFPMLPPVKIPASSWRWEGLGFDVGESSRLNSMSDDEFVSADSSSSNVCSSEFTNPYGVRSAAEVDSDSSSDRLSAFDTARDYHDFDWQTNLHWYDDKDDSHFMTPCFNGSEPFGCPSEDKFIMTSESSKQHVNSYTQFYEVGNVTLSKCDHVVEPSLIKFDSAEDVSWILQMDSNQYEEKLQLEGNFFTEDFNDSAPICQHSTGSVGFYRNNLLPFNKPSLKKCQINDTEQEVFGKLLKDTESALLQTEICSSPQCIKISSDDLVDKFRTTTQESQTAGCDSASHKSESLLKETDSQAVQESSENKLLDEDEDLNRTELVLYDTHDDEYEVFDLSIIHRKNRTGFEENKEFPIALRTMIAGRYYLTEYLGSAAFSKVVEAQDLFTGMHVCLKIIKNDKDFFDQSLDEIKLLKYVNKHDPRDEHHILRLYDYFYHQEHLFIVCELLRANLYEFQKFNKESGADNYFTLPRLQVIAKQCLEALQFLHDLGILHCDLKPENILIKSYRRCEVKIIDLGSSCFLTDNLCLYVQSRSYRAPEVILGFPYDQKIDIWSLGCILAELFTGEVLFPNEAQVVLLARMMGMFGQFDLEMLEKGKEAHKYFTNEFDLYCLNEETKQLEYVPIEESSLEYHLQVSDIGFLDFLTFLLETNPQRRLTAKEALQHPWLSHQYDP</sequence>
<evidence type="ECO:0000313" key="10">
    <source>
        <dbReference type="Proteomes" id="UP000594263"/>
    </source>
</evidence>
<dbReference type="Gramene" id="Kaladp0041s0019.2.v1.1">
    <property type="protein sequence ID" value="Kaladp0041s0019.2.v1.1"/>
    <property type="gene ID" value="Kaladp0041s0019.v1.1"/>
</dbReference>
<accession>A0A7N0TPH9</accession>
<protein>
    <recommendedName>
        <fullName evidence="8">Protein kinase domain-containing protein</fullName>
    </recommendedName>
</protein>
<evidence type="ECO:0000256" key="3">
    <source>
        <dbReference type="ARBA" id="ARBA00022679"/>
    </source>
</evidence>
<keyword evidence="2" id="KW-0597">Phosphoprotein</keyword>
<dbReference type="InterPro" id="IPR011009">
    <property type="entry name" value="Kinase-like_dom_sf"/>
</dbReference>
<feature type="compositionally biased region" description="Basic and acidic residues" evidence="7">
    <location>
        <begin position="327"/>
        <end position="339"/>
    </location>
</feature>
<keyword evidence="3" id="KW-0808">Transferase</keyword>
<dbReference type="PROSITE" id="PS50011">
    <property type="entry name" value="PROTEIN_KINASE_DOM"/>
    <property type="match status" value="1"/>
</dbReference>
<dbReference type="Gene3D" id="3.30.200.20">
    <property type="entry name" value="Phosphorylase Kinase, domain 1"/>
    <property type="match status" value="1"/>
</dbReference>
<keyword evidence="4" id="KW-0547">Nucleotide-binding</keyword>
<name>A0A7N0TPH9_KALFE</name>
<evidence type="ECO:0000256" key="6">
    <source>
        <dbReference type="ARBA" id="ARBA00022840"/>
    </source>
</evidence>
<evidence type="ECO:0000256" key="5">
    <source>
        <dbReference type="ARBA" id="ARBA00022777"/>
    </source>
</evidence>
<reference evidence="9" key="1">
    <citation type="submission" date="2021-01" db="UniProtKB">
        <authorList>
            <consortium name="EnsemblPlants"/>
        </authorList>
    </citation>
    <scope>IDENTIFICATION</scope>
</reference>
<dbReference type="InterPro" id="IPR008271">
    <property type="entry name" value="Ser/Thr_kinase_AS"/>
</dbReference>
<dbReference type="GO" id="GO:0004674">
    <property type="term" value="F:protein serine/threonine kinase activity"/>
    <property type="evidence" value="ECO:0007669"/>
    <property type="project" value="UniProtKB-KW"/>
</dbReference>
<dbReference type="Proteomes" id="UP000594263">
    <property type="component" value="Unplaced"/>
</dbReference>
<dbReference type="Gene3D" id="1.10.510.10">
    <property type="entry name" value="Transferase(Phosphotransferase) domain 1"/>
    <property type="match status" value="1"/>
</dbReference>
<evidence type="ECO:0000256" key="7">
    <source>
        <dbReference type="SAM" id="MobiDB-lite"/>
    </source>
</evidence>
<proteinExistence type="predicted"/>
<dbReference type="PANTHER" id="PTHR24058:SF113">
    <property type="entry name" value="HYPOTHETICAL SER-THR PROTEIN KINASE"/>
    <property type="match status" value="1"/>
</dbReference>
<dbReference type="GO" id="GO:0005524">
    <property type="term" value="F:ATP binding"/>
    <property type="evidence" value="ECO:0007669"/>
    <property type="project" value="UniProtKB-KW"/>
</dbReference>
<dbReference type="Pfam" id="PF00069">
    <property type="entry name" value="Pkinase"/>
    <property type="match status" value="1"/>
</dbReference>
<organism evidence="9 10">
    <name type="scientific">Kalanchoe fedtschenkoi</name>
    <name type="common">Lavender scallops</name>
    <name type="synonym">South American air plant</name>
    <dbReference type="NCBI Taxonomy" id="63787"/>
    <lineage>
        <taxon>Eukaryota</taxon>
        <taxon>Viridiplantae</taxon>
        <taxon>Streptophyta</taxon>
        <taxon>Embryophyta</taxon>
        <taxon>Tracheophyta</taxon>
        <taxon>Spermatophyta</taxon>
        <taxon>Magnoliopsida</taxon>
        <taxon>eudicotyledons</taxon>
        <taxon>Gunneridae</taxon>
        <taxon>Pentapetalae</taxon>
        <taxon>Saxifragales</taxon>
        <taxon>Crassulaceae</taxon>
        <taxon>Kalanchoe</taxon>
    </lineage>
</organism>
<dbReference type="CDD" id="cd14133">
    <property type="entry name" value="PKc_DYRK_like"/>
    <property type="match status" value="1"/>
</dbReference>
<dbReference type="SUPFAM" id="SSF56112">
    <property type="entry name" value="Protein kinase-like (PK-like)"/>
    <property type="match status" value="1"/>
</dbReference>
<keyword evidence="1" id="KW-0723">Serine/threonine-protein kinase</keyword>
<evidence type="ECO:0000256" key="4">
    <source>
        <dbReference type="ARBA" id="ARBA00022741"/>
    </source>
</evidence>
<dbReference type="InterPro" id="IPR050494">
    <property type="entry name" value="Ser_Thr_dual-spec_kinase"/>
</dbReference>
<evidence type="ECO:0000259" key="8">
    <source>
        <dbReference type="PROSITE" id="PS50011"/>
    </source>
</evidence>
<dbReference type="InterPro" id="IPR000719">
    <property type="entry name" value="Prot_kinase_dom"/>
</dbReference>
<feature type="region of interest" description="Disordered" evidence="7">
    <location>
        <begin position="319"/>
        <end position="352"/>
    </location>
</feature>
<evidence type="ECO:0000313" key="9">
    <source>
        <dbReference type="EnsemblPlants" id="Kaladp0041s0019.2.v1.1"/>
    </source>
</evidence>
<dbReference type="EnsemblPlants" id="Kaladp0041s0019.2.v1.1">
    <property type="protein sequence ID" value="Kaladp0041s0019.2.v1.1"/>
    <property type="gene ID" value="Kaladp0041s0019.v1.1"/>
</dbReference>
<dbReference type="FunFam" id="1.10.510.10:FF:000380">
    <property type="entry name" value="Serine/threonine-protein kinase ppk15"/>
    <property type="match status" value="1"/>
</dbReference>
<dbReference type="SMART" id="SM00220">
    <property type="entry name" value="S_TKc"/>
    <property type="match status" value="1"/>
</dbReference>
<evidence type="ECO:0000256" key="2">
    <source>
        <dbReference type="ARBA" id="ARBA00022553"/>
    </source>
</evidence>